<evidence type="ECO:0000256" key="1">
    <source>
        <dbReference type="SAM" id="MobiDB-lite"/>
    </source>
</evidence>
<dbReference type="AlphaFoldDB" id="A0A8X6GZ42"/>
<dbReference type="EMBL" id="BMAO01036839">
    <property type="protein sequence ID" value="GFR13364.1"/>
    <property type="molecule type" value="Genomic_DNA"/>
</dbReference>
<accession>A0A8X6GZ42</accession>
<protein>
    <submittedName>
        <fullName evidence="2">Uncharacterized protein</fullName>
    </submittedName>
</protein>
<sequence>MIPQNERFPIHSRSSAGESNDCGDGAKERSPLYTVGAITLSLFGRWRISDWHIHASTSIAPRLRICLSLLAGGARDPLIETSFQLLPLLQIAPPFPPTLHPLFERHHLLLASVTFIRYRPKNAVVCLHLSSSLQPVSIPSSPYSFVPSSFT</sequence>
<comment type="caution">
    <text evidence="2">The sequence shown here is derived from an EMBL/GenBank/DDBJ whole genome shotgun (WGS) entry which is preliminary data.</text>
</comment>
<feature type="region of interest" description="Disordered" evidence="1">
    <location>
        <begin position="1"/>
        <end position="25"/>
    </location>
</feature>
<dbReference type="Proteomes" id="UP000887116">
    <property type="component" value="Unassembled WGS sequence"/>
</dbReference>
<evidence type="ECO:0000313" key="3">
    <source>
        <dbReference type="Proteomes" id="UP000887116"/>
    </source>
</evidence>
<organism evidence="2 3">
    <name type="scientific">Trichonephila clavata</name>
    <name type="common">Joro spider</name>
    <name type="synonym">Nephila clavata</name>
    <dbReference type="NCBI Taxonomy" id="2740835"/>
    <lineage>
        <taxon>Eukaryota</taxon>
        <taxon>Metazoa</taxon>
        <taxon>Ecdysozoa</taxon>
        <taxon>Arthropoda</taxon>
        <taxon>Chelicerata</taxon>
        <taxon>Arachnida</taxon>
        <taxon>Araneae</taxon>
        <taxon>Araneomorphae</taxon>
        <taxon>Entelegynae</taxon>
        <taxon>Araneoidea</taxon>
        <taxon>Nephilidae</taxon>
        <taxon>Trichonephila</taxon>
    </lineage>
</organism>
<dbReference type="OrthoDB" id="6420668at2759"/>
<keyword evidence="3" id="KW-1185">Reference proteome</keyword>
<gene>
    <name evidence="2" type="ORF">TNCT_417381</name>
</gene>
<name>A0A8X6GZ42_TRICU</name>
<reference evidence="2" key="1">
    <citation type="submission" date="2020-07" db="EMBL/GenBank/DDBJ databases">
        <title>Multicomponent nature underlies the extraordinary mechanical properties of spider dragline silk.</title>
        <authorList>
            <person name="Kono N."/>
            <person name="Nakamura H."/>
            <person name="Mori M."/>
            <person name="Yoshida Y."/>
            <person name="Ohtoshi R."/>
            <person name="Malay A.D."/>
            <person name="Moran D.A.P."/>
            <person name="Tomita M."/>
            <person name="Numata K."/>
            <person name="Arakawa K."/>
        </authorList>
    </citation>
    <scope>NUCLEOTIDE SEQUENCE</scope>
</reference>
<evidence type="ECO:0000313" key="2">
    <source>
        <dbReference type="EMBL" id="GFR13364.1"/>
    </source>
</evidence>
<proteinExistence type="predicted"/>